<evidence type="ECO:0000256" key="1">
    <source>
        <dbReference type="SAM" id="SignalP"/>
    </source>
</evidence>
<dbReference type="EMBL" id="FOCP01000006">
    <property type="protein sequence ID" value="SEN04100.1"/>
    <property type="molecule type" value="Genomic_DNA"/>
</dbReference>
<feature type="signal peptide" evidence="1">
    <location>
        <begin position="1"/>
        <end position="28"/>
    </location>
</feature>
<dbReference type="OrthoDB" id="8562611at2"/>
<dbReference type="AlphaFoldDB" id="A0A1H8DA10"/>
<dbReference type="RefSeq" id="WP_090629581.1">
    <property type="nucleotide sequence ID" value="NZ_FOCP01000006.1"/>
</dbReference>
<sequence>MKTQTLQNFTRSVIAAFIVFALPMSAFAAEQNAQSDRVDHDALVQYYEAQADEMLAKIDEQIDALKHKSRSSFFGKHGQDIKNHVKYKIHEYEKAAEESMEKAAYHKQMAEEQEYKPVFAGSGNTKS</sequence>
<organism evidence="2 3">
    <name type="scientific">Nitrosomonas marina</name>
    <dbReference type="NCBI Taxonomy" id="917"/>
    <lineage>
        <taxon>Bacteria</taxon>
        <taxon>Pseudomonadati</taxon>
        <taxon>Pseudomonadota</taxon>
        <taxon>Betaproteobacteria</taxon>
        <taxon>Nitrosomonadales</taxon>
        <taxon>Nitrosomonadaceae</taxon>
        <taxon>Nitrosomonas</taxon>
    </lineage>
</organism>
<protein>
    <submittedName>
        <fullName evidence="2">Uncharacterized protein</fullName>
    </submittedName>
</protein>
<gene>
    <name evidence="2" type="ORF">SAMN05216325_106128</name>
</gene>
<name>A0A1H8DA10_9PROT</name>
<accession>A0A1H8DA10</accession>
<feature type="chain" id="PRO_5011783409" evidence="1">
    <location>
        <begin position="29"/>
        <end position="127"/>
    </location>
</feature>
<evidence type="ECO:0000313" key="2">
    <source>
        <dbReference type="EMBL" id="SEN04100.1"/>
    </source>
</evidence>
<evidence type="ECO:0000313" key="3">
    <source>
        <dbReference type="Proteomes" id="UP000199459"/>
    </source>
</evidence>
<proteinExistence type="predicted"/>
<reference evidence="2 3" key="1">
    <citation type="submission" date="2016-10" db="EMBL/GenBank/DDBJ databases">
        <authorList>
            <person name="de Groot N.N."/>
        </authorList>
    </citation>
    <scope>NUCLEOTIDE SEQUENCE [LARGE SCALE GENOMIC DNA]</scope>
    <source>
        <strain evidence="2 3">Nm22</strain>
    </source>
</reference>
<keyword evidence="1" id="KW-0732">Signal</keyword>
<dbReference type="Proteomes" id="UP000199459">
    <property type="component" value="Unassembled WGS sequence"/>
</dbReference>